<evidence type="ECO:0000313" key="1">
    <source>
        <dbReference type="EMBL" id="KZS94013.1"/>
    </source>
</evidence>
<gene>
    <name evidence="1" type="ORF">SISNIDRAFT_55243</name>
</gene>
<keyword evidence="2" id="KW-1185">Reference proteome</keyword>
<name>A0A164VC15_9AGAM</name>
<reference evidence="1 2" key="1">
    <citation type="journal article" date="2016" name="Mol. Biol. Evol.">
        <title>Comparative Genomics of Early-Diverging Mushroom-Forming Fungi Provides Insights into the Origins of Lignocellulose Decay Capabilities.</title>
        <authorList>
            <person name="Nagy L.G."/>
            <person name="Riley R."/>
            <person name="Tritt A."/>
            <person name="Adam C."/>
            <person name="Daum C."/>
            <person name="Floudas D."/>
            <person name="Sun H."/>
            <person name="Yadav J.S."/>
            <person name="Pangilinan J."/>
            <person name="Larsson K.H."/>
            <person name="Matsuura K."/>
            <person name="Barry K."/>
            <person name="Labutti K."/>
            <person name="Kuo R."/>
            <person name="Ohm R.A."/>
            <person name="Bhattacharya S.S."/>
            <person name="Shirouzu T."/>
            <person name="Yoshinaga Y."/>
            <person name="Martin F.M."/>
            <person name="Grigoriev I.V."/>
            <person name="Hibbett D.S."/>
        </authorList>
    </citation>
    <scope>NUCLEOTIDE SEQUENCE [LARGE SCALE GENOMIC DNA]</scope>
    <source>
        <strain evidence="1 2">HHB9708</strain>
    </source>
</reference>
<dbReference type="AlphaFoldDB" id="A0A164VC15"/>
<dbReference type="EMBL" id="KV419405">
    <property type="protein sequence ID" value="KZS94013.1"/>
    <property type="molecule type" value="Genomic_DNA"/>
</dbReference>
<proteinExistence type="predicted"/>
<protein>
    <submittedName>
        <fullName evidence="1">Uncharacterized protein</fullName>
    </submittedName>
</protein>
<accession>A0A164VC15</accession>
<organism evidence="1 2">
    <name type="scientific">Sistotremastrum niveocremeum HHB9708</name>
    <dbReference type="NCBI Taxonomy" id="1314777"/>
    <lineage>
        <taxon>Eukaryota</taxon>
        <taxon>Fungi</taxon>
        <taxon>Dikarya</taxon>
        <taxon>Basidiomycota</taxon>
        <taxon>Agaricomycotina</taxon>
        <taxon>Agaricomycetes</taxon>
        <taxon>Sistotremastrales</taxon>
        <taxon>Sistotremastraceae</taxon>
        <taxon>Sertulicium</taxon>
        <taxon>Sertulicium niveocremeum</taxon>
    </lineage>
</organism>
<dbReference type="Proteomes" id="UP000076722">
    <property type="component" value="Unassembled WGS sequence"/>
</dbReference>
<evidence type="ECO:0000313" key="2">
    <source>
        <dbReference type="Proteomes" id="UP000076722"/>
    </source>
</evidence>
<sequence>MSSLEQTQTRIPQTVRLISNHCLQNVSRVPTLLAVAMLLTPTHGQLLPHQHPTRTSILKGLLTFLQALSIRAPESLHAPSKSPSAPMRNRLSLWLRRISCN</sequence>